<evidence type="ECO:0000256" key="1">
    <source>
        <dbReference type="SAM" id="Phobius"/>
    </source>
</evidence>
<proteinExistence type="predicted"/>
<protein>
    <submittedName>
        <fullName evidence="2">(rape) hypothetical protein</fullName>
    </submittedName>
    <submittedName>
        <fullName evidence="3">BnaC06g07960D protein</fullName>
    </submittedName>
</protein>
<dbReference type="Proteomes" id="UP000028999">
    <property type="component" value="Unassembled WGS sequence"/>
</dbReference>
<evidence type="ECO:0000313" key="3">
    <source>
        <dbReference type="EMBL" id="CDY15310.1"/>
    </source>
</evidence>
<dbReference type="EMBL" id="LK032053">
    <property type="protein sequence ID" value="CDY15310.1"/>
    <property type="molecule type" value="Genomic_DNA"/>
</dbReference>
<dbReference type="OMA" id="YFETMMA"/>
<dbReference type="Proteomes" id="UP001295469">
    <property type="component" value="Chromosome C06"/>
</dbReference>
<evidence type="ECO:0000313" key="2">
    <source>
        <dbReference type="EMBL" id="CAF2056478.1"/>
    </source>
</evidence>
<feature type="transmembrane region" description="Helical" evidence="1">
    <location>
        <begin position="20"/>
        <end position="39"/>
    </location>
</feature>
<keyword evidence="4" id="KW-1185">Reference proteome</keyword>
<keyword evidence="1" id="KW-0472">Membrane</keyword>
<dbReference type="AlphaFoldDB" id="A0A078FLJ7"/>
<dbReference type="PaxDb" id="3708-A0A078FLJ7"/>
<accession>A0A078FLJ7</accession>
<reference evidence="3 4" key="1">
    <citation type="journal article" date="2014" name="Science">
        <title>Plant genetics. Early allopolyploid evolution in the post-Neolithic Brassica napus oilseed genome.</title>
        <authorList>
            <person name="Chalhoub B."/>
            <person name="Denoeud F."/>
            <person name="Liu S."/>
            <person name="Parkin I.A."/>
            <person name="Tang H."/>
            <person name="Wang X."/>
            <person name="Chiquet J."/>
            <person name="Belcram H."/>
            <person name="Tong C."/>
            <person name="Samans B."/>
            <person name="Correa M."/>
            <person name="Da Silva C."/>
            <person name="Just J."/>
            <person name="Falentin C."/>
            <person name="Koh C.S."/>
            <person name="Le Clainche I."/>
            <person name="Bernard M."/>
            <person name="Bento P."/>
            <person name="Noel B."/>
            <person name="Labadie K."/>
            <person name="Alberti A."/>
            <person name="Charles M."/>
            <person name="Arnaud D."/>
            <person name="Guo H."/>
            <person name="Daviaud C."/>
            <person name="Alamery S."/>
            <person name="Jabbari K."/>
            <person name="Zhao M."/>
            <person name="Edger P.P."/>
            <person name="Chelaifa H."/>
            <person name="Tack D."/>
            <person name="Lassalle G."/>
            <person name="Mestiri I."/>
            <person name="Schnel N."/>
            <person name="Le Paslier M.C."/>
            <person name="Fan G."/>
            <person name="Renault V."/>
            <person name="Bayer P.E."/>
            <person name="Golicz A.A."/>
            <person name="Manoli S."/>
            <person name="Lee T.H."/>
            <person name="Thi V.H."/>
            <person name="Chalabi S."/>
            <person name="Hu Q."/>
            <person name="Fan C."/>
            <person name="Tollenaere R."/>
            <person name="Lu Y."/>
            <person name="Battail C."/>
            <person name="Shen J."/>
            <person name="Sidebottom C.H."/>
            <person name="Wang X."/>
            <person name="Canaguier A."/>
            <person name="Chauveau A."/>
            <person name="Berard A."/>
            <person name="Deniot G."/>
            <person name="Guan M."/>
            <person name="Liu Z."/>
            <person name="Sun F."/>
            <person name="Lim Y.P."/>
            <person name="Lyons E."/>
            <person name="Town C.D."/>
            <person name="Bancroft I."/>
            <person name="Wang X."/>
            <person name="Meng J."/>
            <person name="Ma J."/>
            <person name="Pires J.C."/>
            <person name="King G.J."/>
            <person name="Brunel D."/>
            <person name="Delourme R."/>
            <person name="Renard M."/>
            <person name="Aury J.M."/>
            <person name="Adams K.L."/>
            <person name="Batley J."/>
            <person name="Snowdon R.J."/>
            <person name="Tost J."/>
            <person name="Edwards D."/>
            <person name="Zhou Y."/>
            <person name="Hua W."/>
            <person name="Sharpe A.G."/>
            <person name="Paterson A.H."/>
            <person name="Guan C."/>
            <person name="Wincker P."/>
        </authorList>
    </citation>
    <scope>NUCLEOTIDE SEQUENCE [LARGE SCALE GENOMIC DNA]</scope>
    <source>
        <strain evidence="4">cv. Darmor-bzh</strain>
    </source>
</reference>
<evidence type="ECO:0000313" key="4">
    <source>
        <dbReference type="Proteomes" id="UP000028999"/>
    </source>
</evidence>
<dbReference type="Gramene" id="CDY15310">
    <property type="protein sequence ID" value="CDY15310"/>
    <property type="gene ID" value="GSBRNA2T00085568001"/>
</dbReference>
<reference evidence="3" key="2">
    <citation type="submission" date="2014-06" db="EMBL/GenBank/DDBJ databases">
        <authorList>
            <person name="Genoscope - CEA"/>
        </authorList>
    </citation>
    <scope>NUCLEOTIDE SEQUENCE</scope>
</reference>
<dbReference type="EMBL" id="HG994370">
    <property type="protein sequence ID" value="CAF2056478.1"/>
    <property type="molecule type" value="Genomic_DNA"/>
</dbReference>
<name>A0A078FLJ7_BRANA</name>
<gene>
    <name evidence="3" type="primary">BnaC06g07960D</name>
    <name evidence="2" type="ORF">DARMORV10_C06P12010.1</name>
    <name evidence="3" type="ORF">GSBRNA2T00085568001</name>
</gene>
<organism evidence="3 4">
    <name type="scientific">Brassica napus</name>
    <name type="common">Rape</name>
    <dbReference type="NCBI Taxonomy" id="3708"/>
    <lineage>
        <taxon>Eukaryota</taxon>
        <taxon>Viridiplantae</taxon>
        <taxon>Streptophyta</taxon>
        <taxon>Embryophyta</taxon>
        <taxon>Tracheophyta</taxon>
        <taxon>Spermatophyta</taxon>
        <taxon>Magnoliopsida</taxon>
        <taxon>eudicotyledons</taxon>
        <taxon>Gunneridae</taxon>
        <taxon>Pentapetalae</taxon>
        <taxon>rosids</taxon>
        <taxon>malvids</taxon>
        <taxon>Brassicales</taxon>
        <taxon>Brassicaceae</taxon>
        <taxon>Brassiceae</taxon>
        <taxon>Brassica</taxon>
    </lineage>
</organism>
<keyword evidence="1" id="KW-1133">Transmembrane helix</keyword>
<sequence>MSYFETMMAATVNVHRLRRLTLNLISSFIHLHLLLLQTIPFPQAMLFPQTNEDATIFSPFSAFFHRPSS</sequence>
<keyword evidence="1" id="KW-0812">Transmembrane</keyword>
<reference evidence="2" key="3">
    <citation type="submission" date="2021-01" db="EMBL/GenBank/DDBJ databases">
        <authorList>
            <consortium name="Genoscope - CEA"/>
            <person name="William W."/>
        </authorList>
    </citation>
    <scope>NUCLEOTIDE SEQUENCE</scope>
</reference>